<comment type="caution">
    <text evidence="1">The sequence shown here is derived from an EMBL/GenBank/DDBJ whole genome shotgun (WGS) entry which is preliminary data.</text>
</comment>
<proteinExistence type="predicted"/>
<dbReference type="Proteomes" id="UP000631181">
    <property type="component" value="Unassembled WGS sequence"/>
</dbReference>
<keyword evidence="2" id="KW-1185">Reference proteome</keyword>
<evidence type="ECO:0000313" key="1">
    <source>
        <dbReference type="EMBL" id="KAF7717100.1"/>
    </source>
</evidence>
<gene>
    <name evidence="1" type="ORF">PECM_004807</name>
</gene>
<organism evidence="1 2">
    <name type="scientific">Penicillium ucsense</name>
    <dbReference type="NCBI Taxonomy" id="2839758"/>
    <lineage>
        <taxon>Eukaryota</taxon>
        <taxon>Fungi</taxon>
        <taxon>Dikarya</taxon>
        <taxon>Ascomycota</taxon>
        <taxon>Pezizomycotina</taxon>
        <taxon>Eurotiomycetes</taxon>
        <taxon>Eurotiomycetidae</taxon>
        <taxon>Eurotiales</taxon>
        <taxon>Aspergillaceae</taxon>
        <taxon>Penicillium</taxon>
    </lineage>
</organism>
<accession>A0A8J8W5M6</accession>
<dbReference type="EMBL" id="WIWV01000031">
    <property type="protein sequence ID" value="KAF7717100.1"/>
    <property type="molecule type" value="Genomic_DNA"/>
</dbReference>
<reference evidence="1" key="1">
    <citation type="journal article" date="2020" name="Front. Microbiol.">
        <title>Gene regulatory networks of Penicillium echinulatum 2HH and Penicillium oxalicum 114-2 inferred by a computational biology approach.</title>
        <authorList>
            <person name="Lenz A.R."/>
            <person name="Galan-Vasquez E."/>
            <person name="Balbinot E."/>
            <person name="De Abreu F.P."/>
            <person name="De Oliveira N.S."/>
            <person name="Da Rosa L.O."/>
            <person name="De Avila E Silva S."/>
            <person name="Camassola M."/>
            <person name="Dillon A.J.P."/>
            <person name="Perez-Rueda E."/>
        </authorList>
    </citation>
    <scope>NUCLEOTIDE SEQUENCE</scope>
    <source>
        <strain evidence="1">S1M29</strain>
    </source>
</reference>
<sequence>MSVRWNLERWARFAAQSENLDWFAVKEEAIHAPERPLSGACSELCLQIRQCYEELDYLRAILVINSKQPLLDAIGRFWEKAETTEYLTKMFKLFRLQSRSRHETAVKEQLRCGLLILRLGGQQDPLNMTFLIPPLFYRIGQYQEMYNFMCWRLLSDTAPSTAHMYLGDRLAAMRPRRSPILPDMADIFEDISVFGRVRFPSWELLSLCLLKIKMYLELQHFHQIAQRLRPSLTNLAVLRDYCQIPEIGNNRRLLNQESYRQLILQRLLDNIRQLIDRIELRNPLVLLQLAMAVRKGGPGRWDHMNDLEQKAVGLLHFRMIYQAWAETPRTISALAAIAYSREEDENEELVVPAQ</sequence>
<protein>
    <submittedName>
        <fullName evidence="1">Uncharacterized protein</fullName>
    </submittedName>
</protein>
<evidence type="ECO:0000313" key="2">
    <source>
        <dbReference type="Proteomes" id="UP000631181"/>
    </source>
</evidence>
<name>A0A8J8W5M6_9EURO</name>
<dbReference type="AlphaFoldDB" id="A0A8J8W5M6"/>